<accession>A0ABU0HPW1</accession>
<gene>
    <name evidence="5" type="ORF">QO016_003856</name>
</gene>
<dbReference type="Pfam" id="PF01965">
    <property type="entry name" value="DJ-1_PfpI"/>
    <property type="match status" value="1"/>
</dbReference>
<proteinExistence type="predicted"/>
<evidence type="ECO:0000313" key="6">
    <source>
        <dbReference type="Proteomes" id="UP001236369"/>
    </source>
</evidence>
<dbReference type="RefSeq" id="WP_238247311.1">
    <property type="nucleotide sequence ID" value="NZ_BPQX01000007.1"/>
</dbReference>
<comment type="caution">
    <text evidence="5">The sequence shown here is derived from an EMBL/GenBank/DDBJ whole genome shotgun (WGS) entry which is preliminary data.</text>
</comment>
<dbReference type="CDD" id="cd03136">
    <property type="entry name" value="GATase1_AraC_ArgR_like"/>
    <property type="match status" value="1"/>
</dbReference>
<dbReference type="Proteomes" id="UP001236369">
    <property type="component" value="Unassembled WGS sequence"/>
</dbReference>
<keyword evidence="1" id="KW-0805">Transcription regulation</keyword>
<dbReference type="PROSITE" id="PS00041">
    <property type="entry name" value="HTH_ARAC_FAMILY_1"/>
    <property type="match status" value="1"/>
</dbReference>
<feature type="domain" description="HTH araC/xylS-type" evidence="4">
    <location>
        <begin position="221"/>
        <end position="317"/>
    </location>
</feature>
<dbReference type="InterPro" id="IPR018062">
    <property type="entry name" value="HTH_AraC-typ_CS"/>
</dbReference>
<keyword evidence="6" id="KW-1185">Reference proteome</keyword>
<reference evidence="5 6" key="1">
    <citation type="submission" date="2023-07" db="EMBL/GenBank/DDBJ databases">
        <title>Genomic Encyclopedia of Type Strains, Phase IV (KMG-IV): sequencing the most valuable type-strain genomes for metagenomic binning, comparative biology and taxonomic classification.</title>
        <authorList>
            <person name="Goeker M."/>
        </authorList>
    </citation>
    <scope>NUCLEOTIDE SEQUENCE [LARGE SCALE GENOMIC DNA]</scope>
    <source>
        <strain evidence="5 6">DSM 19562</strain>
    </source>
</reference>
<keyword evidence="3" id="KW-0804">Transcription</keyword>
<dbReference type="PANTHER" id="PTHR43130">
    <property type="entry name" value="ARAC-FAMILY TRANSCRIPTIONAL REGULATOR"/>
    <property type="match status" value="1"/>
</dbReference>
<evidence type="ECO:0000259" key="4">
    <source>
        <dbReference type="PROSITE" id="PS01124"/>
    </source>
</evidence>
<evidence type="ECO:0000256" key="3">
    <source>
        <dbReference type="ARBA" id="ARBA00023163"/>
    </source>
</evidence>
<dbReference type="InterPro" id="IPR002818">
    <property type="entry name" value="DJ-1/PfpI"/>
</dbReference>
<evidence type="ECO:0000313" key="5">
    <source>
        <dbReference type="EMBL" id="MDQ0444346.1"/>
    </source>
</evidence>
<dbReference type="PROSITE" id="PS01124">
    <property type="entry name" value="HTH_ARAC_FAMILY_2"/>
    <property type="match status" value="1"/>
</dbReference>
<dbReference type="Gene3D" id="1.10.10.60">
    <property type="entry name" value="Homeodomain-like"/>
    <property type="match status" value="1"/>
</dbReference>
<dbReference type="SUPFAM" id="SSF46689">
    <property type="entry name" value="Homeodomain-like"/>
    <property type="match status" value="1"/>
</dbReference>
<dbReference type="Pfam" id="PF12833">
    <property type="entry name" value="HTH_18"/>
    <property type="match status" value="1"/>
</dbReference>
<evidence type="ECO:0000256" key="2">
    <source>
        <dbReference type="ARBA" id="ARBA00023125"/>
    </source>
</evidence>
<name>A0ABU0HPW1_9HYPH</name>
<dbReference type="InterPro" id="IPR009057">
    <property type="entry name" value="Homeodomain-like_sf"/>
</dbReference>
<dbReference type="PANTHER" id="PTHR43130:SF3">
    <property type="entry name" value="HTH-TYPE TRANSCRIPTIONAL REGULATOR RV1931C"/>
    <property type="match status" value="1"/>
</dbReference>
<organism evidence="5 6">
    <name type="scientific">Methylobacterium persicinum</name>
    <dbReference type="NCBI Taxonomy" id="374426"/>
    <lineage>
        <taxon>Bacteria</taxon>
        <taxon>Pseudomonadati</taxon>
        <taxon>Pseudomonadota</taxon>
        <taxon>Alphaproteobacteria</taxon>
        <taxon>Hyphomicrobiales</taxon>
        <taxon>Methylobacteriaceae</taxon>
        <taxon>Methylobacterium</taxon>
    </lineage>
</organism>
<dbReference type="Gene3D" id="3.40.50.880">
    <property type="match status" value="1"/>
</dbReference>
<dbReference type="PRINTS" id="PR00032">
    <property type="entry name" value="HTHARAC"/>
</dbReference>
<dbReference type="InterPro" id="IPR052158">
    <property type="entry name" value="INH-QAR"/>
</dbReference>
<dbReference type="InterPro" id="IPR018060">
    <property type="entry name" value="HTH_AraC"/>
</dbReference>
<dbReference type="PROSITE" id="PS51257">
    <property type="entry name" value="PROKAR_LIPOPROTEIN"/>
    <property type="match status" value="1"/>
</dbReference>
<sequence>MDAETRDRPQEIGFILVPGFALMSFASGCEPFRAANDLAGRTLYRLRYFGEAEGRVVASSGAEVPTEALPRLRGQLHTLFVCAGGEPTGWDRPEIHATLRRMARLGVRIGGISGGPYLMAAAGLLADRAFTLHWEYAGATVETFPEARLSRARYVADGDRLTCGGGVAPLEMGHALIAERMGEAFARRVSDWFLHTAIGAADDPQRASPVERYGIHHRALLAVLEMMERTVEAPLGRLAMARLAAISPRHLDRLFREKLGLSFSAQYRAIRLAHGRRLLRQSPLRIGEIATACGFSSAGHFSRSYRSQFGCSPSAER</sequence>
<dbReference type="EMBL" id="JAUSVV010000011">
    <property type="protein sequence ID" value="MDQ0444346.1"/>
    <property type="molecule type" value="Genomic_DNA"/>
</dbReference>
<protein>
    <submittedName>
        <fullName evidence="5">Transcriptional regulator GlxA family with amidase domain</fullName>
    </submittedName>
</protein>
<dbReference type="SUPFAM" id="SSF52317">
    <property type="entry name" value="Class I glutamine amidotransferase-like"/>
    <property type="match status" value="1"/>
</dbReference>
<dbReference type="InterPro" id="IPR029062">
    <property type="entry name" value="Class_I_gatase-like"/>
</dbReference>
<dbReference type="InterPro" id="IPR020449">
    <property type="entry name" value="Tscrpt_reg_AraC-type_HTH"/>
</dbReference>
<dbReference type="SMART" id="SM00342">
    <property type="entry name" value="HTH_ARAC"/>
    <property type="match status" value="1"/>
</dbReference>
<keyword evidence="2" id="KW-0238">DNA-binding</keyword>
<evidence type="ECO:0000256" key="1">
    <source>
        <dbReference type="ARBA" id="ARBA00023015"/>
    </source>
</evidence>